<reference evidence="1" key="1">
    <citation type="journal article" date="2020" name="Microbiol. Resour. Announc.">
        <title>Complete Genome Sequence of Novel Psychrotolerant Legionella Strain TUM19329, Isolated from Antarctic Lake Sediment.</title>
        <authorList>
            <person name="Shimada S."/>
            <person name="Nakai R."/>
            <person name="Aoki K."/>
            <person name="Shimoeda N."/>
            <person name="Ohno G."/>
            <person name="Miyazaki Y."/>
            <person name="Kudoh S."/>
            <person name="Imura S."/>
            <person name="Watanabe K."/>
            <person name="Ishii Y."/>
            <person name="Tateda K."/>
        </authorList>
    </citation>
    <scope>NUCLEOTIDE SEQUENCE [LARGE SCALE GENOMIC DNA]</scope>
    <source>
        <strain evidence="1">TUM19329</strain>
    </source>
</reference>
<evidence type="ECO:0000313" key="1">
    <source>
        <dbReference type="EMBL" id="BCA96723.1"/>
    </source>
</evidence>
<protein>
    <submittedName>
        <fullName evidence="1">Uncharacterized protein</fullName>
    </submittedName>
</protein>
<dbReference type="Proteomes" id="UP000502894">
    <property type="component" value="Chromosome"/>
</dbReference>
<gene>
    <name evidence="1" type="ORF">TUM19329_30840</name>
</gene>
<evidence type="ECO:0000313" key="2">
    <source>
        <dbReference type="Proteomes" id="UP000502894"/>
    </source>
</evidence>
<dbReference type="RefSeq" id="WP_173237964.1">
    <property type="nucleotide sequence ID" value="NZ_AP022839.1"/>
</dbReference>
<proteinExistence type="predicted"/>
<dbReference type="EMBL" id="AP022839">
    <property type="protein sequence ID" value="BCA96723.1"/>
    <property type="molecule type" value="Genomic_DNA"/>
</dbReference>
<dbReference type="AlphaFoldDB" id="A0A6F8T919"/>
<name>A0A6F8T919_9GAMM</name>
<accession>A0A6F8T919</accession>
<dbReference type="KEGG" id="lant:TUM19329_30840"/>
<organism evidence="1 2">
    <name type="scientific">Legionella antarctica</name>
    <dbReference type="NCBI Taxonomy" id="2708020"/>
    <lineage>
        <taxon>Bacteria</taxon>
        <taxon>Pseudomonadati</taxon>
        <taxon>Pseudomonadota</taxon>
        <taxon>Gammaproteobacteria</taxon>
        <taxon>Legionellales</taxon>
        <taxon>Legionellaceae</taxon>
        <taxon>Legionella</taxon>
    </lineage>
</organism>
<sequence length="677" mass="79108">MLRLRLGGRLTQHYKETGLVYLPDFMIYNIDEREYRNFWSRIKNYPQNRLYTDGLQVYRVNWLQSLFQLLKGWLGFDNHCATDKVELTLAKIAYYGYLRGFHPVEFDEYNPPIISDRFKSLIGSERNNQNSVQLQQLLMSYYLTHSTNFPTLNQPILQDFPFGHTLVREQLYALVPSIDPQEGQIVTQSIRGIHGQNTSAQQSDCFKLSPFAEAYAAHLVGENRLTEALNWSEQVKFNFKEQFIDFYISQKYCDSEALQKAVELIKILFRSPNETAQANAVNCIKQHFSPEEQLYHLQSCPELRTRVAVTYLEEAKAEKNRFSLIKLIHGDKVLPLLAHAVKLDPGILDQDNSMQDIVMKEEWTTFQFNEAIKDKRFQKAKMLFEKHPYFNFNKKNVMTLRNYLDSEIDSKALLIKTALKKNDVCLAEKTALELVIIAKLIARITPHENPLLAANVKYAQTLLYIDEINNPDVKNADLNRLNKAQEKLNQCTLFNNFPGTDPVLNKVLLRKINCLIEKIRVSVLFDGSWQVREVFVKEHQAEIAALKNSLNAFISLNDKKQSKEFRPILGKMHYLLGDVIHFFTRNKEDAIPHFKRAFQVMPENPYYRLRYYEMTGHDRYSDAVKEIDNIGFLQYTKYSHWMTERWNDEQFMSEGMDIHNVTARDQGVFSSLSRIFS</sequence>
<keyword evidence="2" id="KW-1185">Reference proteome</keyword>